<evidence type="ECO:0000313" key="2">
    <source>
        <dbReference type="EMBL" id="CAG8656690.1"/>
    </source>
</evidence>
<proteinExistence type="predicted"/>
<comment type="caution">
    <text evidence="2">The sequence shown here is derived from an EMBL/GenBank/DDBJ whole genome shotgun (WGS) entry which is preliminary data.</text>
</comment>
<gene>
    <name evidence="2" type="ORF">ALEPTO_LOCUS10189</name>
</gene>
<evidence type="ECO:0000256" key="1">
    <source>
        <dbReference type="SAM" id="MobiDB-lite"/>
    </source>
</evidence>
<dbReference type="AlphaFoldDB" id="A0A9N9H8J5"/>
<protein>
    <submittedName>
        <fullName evidence="2">11093_t:CDS:1</fullName>
    </submittedName>
</protein>
<dbReference type="OrthoDB" id="2381955at2759"/>
<accession>A0A9N9H8J5</accession>
<feature type="compositionally biased region" description="Polar residues" evidence="1">
    <location>
        <begin position="211"/>
        <end position="232"/>
    </location>
</feature>
<dbReference type="EMBL" id="CAJVPS010010261">
    <property type="protein sequence ID" value="CAG8656690.1"/>
    <property type="molecule type" value="Genomic_DNA"/>
</dbReference>
<dbReference type="Proteomes" id="UP000789508">
    <property type="component" value="Unassembled WGS sequence"/>
</dbReference>
<reference evidence="2" key="1">
    <citation type="submission" date="2021-06" db="EMBL/GenBank/DDBJ databases">
        <authorList>
            <person name="Kallberg Y."/>
            <person name="Tangrot J."/>
            <person name="Rosling A."/>
        </authorList>
    </citation>
    <scope>NUCLEOTIDE SEQUENCE</scope>
    <source>
        <strain evidence="2">FL130A</strain>
    </source>
</reference>
<feature type="non-terminal residue" evidence="2">
    <location>
        <position position="348"/>
    </location>
</feature>
<sequence>MDTYYDYFKETNPEEYRFLDFYKYRSKQTDFTYSFQKEADILRKCLSNMLRESSEDIKKRISLLLQDFEASYFDFSERLARSMGDFQQSREGVKTLTTTVGIYLLPILWSTCPLWSAIGSMGVFQQSREGKHRLRNQDINYFWNRIELECNKNEQQRLESERTTRTLRCYVSIRSKTQDMMENMAEETTEEAENARKRLHSEFSGYKQNEEGFSTPPNKIRTSNRMFSNESPSTIRDPKIMEIFDENIASDLKEKAQRSTSSFLSKKRACNTQQEDEKGITDEDLANSVIDASNAFGQVEFPLYYSKLKSIWNSKDATNYYVIDLGDKDTLYNVHNLLDEDELKSLFK</sequence>
<keyword evidence="3" id="KW-1185">Reference proteome</keyword>
<evidence type="ECO:0000313" key="3">
    <source>
        <dbReference type="Proteomes" id="UP000789508"/>
    </source>
</evidence>
<feature type="region of interest" description="Disordered" evidence="1">
    <location>
        <begin position="207"/>
        <end position="232"/>
    </location>
</feature>
<name>A0A9N9H8J5_9GLOM</name>
<organism evidence="2 3">
    <name type="scientific">Ambispora leptoticha</name>
    <dbReference type="NCBI Taxonomy" id="144679"/>
    <lineage>
        <taxon>Eukaryota</taxon>
        <taxon>Fungi</taxon>
        <taxon>Fungi incertae sedis</taxon>
        <taxon>Mucoromycota</taxon>
        <taxon>Glomeromycotina</taxon>
        <taxon>Glomeromycetes</taxon>
        <taxon>Archaeosporales</taxon>
        <taxon>Ambisporaceae</taxon>
        <taxon>Ambispora</taxon>
    </lineage>
</organism>